<dbReference type="InterPro" id="IPR050104">
    <property type="entry name" value="FMN-dep_NADH:Q_OxRdtase_AzoR1"/>
</dbReference>
<organism evidence="2 3">
    <name type="scientific">Candidatus Allocopromorpha excrementipullorum</name>
    <dbReference type="NCBI Taxonomy" id="2840743"/>
    <lineage>
        <taxon>Bacteria</taxon>
        <taxon>Bacillati</taxon>
        <taxon>Bacillota</taxon>
        <taxon>Clostridia</taxon>
        <taxon>Eubacteriales</taxon>
        <taxon>Eubacteriaceae</taxon>
        <taxon>Eubacteriaceae incertae sedis</taxon>
        <taxon>Candidatus Allocopromorpha</taxon>
    </lineage>
</organism>
<proteinExistence type="predicted"/>
<gene>
    <name evidence="2" type="ORF">IAD25_01315</name>
</gene>
<dbReference type="Gene3D" id="3.40.50.360">
    <property type="match status" value="1"/>
</dbReference>
<dbReference type="InterPro" id="IPR003680">
    <property type="entry name" value="Flavodoxin_fold"/>
</dbReference>
<dbReference type="Pfam" id="PF02525">
    <property type="entry name" value="Flavodoxin_2"/>
    <property type="match status" value="1"/>
</dbReference>
<dbReference type="AlphaFoldDB" id="A0A9D1N565"/>
<sequence>MKKMEKILFVNACVRPESRTAGLARYLLEKMEGQVTELKLGDEDIRTLDLESLNRRNDLIEKKEFSDDMFRYARQFGTVDTVVIAAPYWDMSFPAMVKAYVEAIMVQGLTFHYTEEGIPQGLTNIKKVIYVTTAGGPIGDYNMGFDYIKALFGTFYNVTDVTCHKAEMLDVIGMDVESILQETRDEIDEVYGEKQ</sequence>
<evidence type="ECO:0000259" key="1">
    <source>
        <dbReference type="Pfam" id="PF02525"/>
    </source>
</evidence>
<accession>A0A9D1N565</accession>
<dbReference type="SUPFAM" id="SSF52218">
    <property type="entry name" value="Flavoproteins"/>
    <property type="match status" value="1"/>
</dbReference>
<dbReference type="InterPro" id="IPR029039">
    <property type="entry name" value="Flavoprotein-like_sf"/>
</dbReference>
<dbReference type="EMBL" id="DVOB01000031">
    <property type="protein sequence ID" value="HIU95339.1"/>
    <property type="molecule type" value="Genomic_DNA"/>
</dbReference>
<evidence type="ECO:0000313" key="3">
    <source>
        <dbReference type="Proteomes" id="UP000824130"/>
    </source>
</evidence>
<name>A0A9D1N565_9FIRM</name>
<dbReference type="PANTHER" id="PTHR43741">
    <property type="entry name" value="FMN-DEPENDENT NADH-AZOREDUCTASE 1"/>
    <property type="match status" value="1"/>
</dbReference>
<reference evidence="2" key="1">
    <citation type="submission" date="2020-10" db="EMBL/GenBank/DDBJ databases">
        <authorList>
            <person name="Gilroy R."/>
        </authorList>
    </citation>
    <scope>NUCLEOTIDE SEQUENCE</scope>
    <source>
        <strain evidence="2">ChiSjej4B22-8349</strain>
    </source>
</reference>
<reference evidence="2" key="2">
    <citation type="journal article" date="2021" name="PeerJ">
        <title>Extensive microbial diversity within the chicken gut microbiome revealed by metagenomics and culture.</title>
        <authorList>
            <person name="Gilroy R."/>
            <person name="Ravi A."/>
            <person name="Getino M."/>
            <person name="Pursley I."/>
            <person name="Horton D.L."/>
            <person name="Alikhan N.F."/>
            <person name="Baker D."/>
            <person name="Gharbi K."/>
            <person name="Hall N."/>
            <person name="Watson M."/>
            <person name="Adriaenssens E.M."/>
            <person name="Foster-Nyarko E."/>
            <person name="Jarju S."/>
            <person name="Secka A."/>
            <person name="Antonio M."/>
            <person name="Oren A."/>
            <person name="Chaudhuri R.R."/>
            <person name="La Ragione R."/>
            <person name="Hildebrand F."/>
            <person name="Pallen M.J."/>
        </authorList>
    </citation>
    <scope>NUCLEOTIDE SEQUENCE</scope>
    <source>
        <strain evidence="2">ChiSjej4B22-8349</strain>
    </source>
</reference>
<comment type="caution">
    <text evidence="2">The sequence shown here is derived from an EMBL/GenBank/DDBJ whole genome shotgun (WGS) entry which is preliminary data.</text>
</comment>
<protein>
    <submittedName>
        <fullName evidence="2">NAD(P)H-dependent oxidoreductase</fullName>
    </submittedName>
</protein>
<dbReference type="PANTHER" id="PTHR43741:SF4">
    <property type="entry name" value="FMN-DEPENDENT NADH:QUINONE OXIDOREDUCTASE"/>
    <property type="match status" value="1"/>
</dbReference>
<evidence type="ECO:0000313" key="2">
    <source>
        <dbReference type="EMBL" id="HIU95339.1"/>
    </source>
</evidence>
<feature type="domain" description="Flavodoxin-like fold" evidence="1">
    <location>
        <begin position="6"/>
        <end position="189"/>
    </location>
</feature>
<dbReference type="Proteomes" id="UP000824130">
    <property type="component" value="Unassembled WGS sequence"/>
</dbReference>